<dbReference type="PANTHER" id="PTHR34818:SF1">
    <property type="entry name" value="PROTEIN BLI-3"/>
    <property type="match status" value="1"/>
</dbReference>
<dbReference type="InterPro" id="IPR038725">
    <property type="entry name" value="YdaG_split_barrel_FMN-bd"/>
</dbReference>
<gene>
    <name evidence="2" type="ORF">NWI01_03020</name>
</gene>
<proteinExistence type="predicted"/>
<dbReference type="PANTHER" id="PTHR34818">
    <property type="entry name" value="PROTEIN BLI-3"/>
    <property type="match status" value="1"/>
</dbReference>
<protein>
    <recommendedName>
        <fullName evidence="1">General stress protein FMN-binding split barrel domain-containing protein</fullName>
    </recommendedName>
</protein>
<sequence>MSRKNDINRVWDIVEKVGVCMLTTQFAGGLRARPLEARPDRDAGLIFFVTDIHSPKEEEIQARPDIGLVFIDSSDKAYLSITGRACVIRDAEMTKAAWRKTDEVWWPGGPDDPSVCLLQIEPATAELWDGPASSVATAFEFAKAKLTGKKPNLGENRKVTVKM</sequence>
<dbReference type="OrthoDB" id="1432662at2"/>
<dbReference type="InterPro" id="IPR052917">
    <property type="entry name" value="Stress-Dev_Protein"/>
</dbReference>
<accession>A0A4Y3W8S4</accession>
<dbReference type="Proteomes" id="UP000318825">
    <property type="component" value="Unassembled WGS sequence"/>
</dbReference>
<evidence type="ECO:0000313" key="3">
    <source>
        <dbReference type="Proteomes" id="UP000318825"/>
    </source>
</evidence>
<organism evidence="2 3">
    <name type="scientific">Nitrobacter winogradskyi</name>
    <name type="common">Nitrobacter agilis</name>
    <dbReference type="NCBI Taxonomy" id="913"/>
    <lineage>
        <taxon>Bacteria</taxon>
        <taxon>Pseudomonadati</taxon>
        <taxon>Pseudomonadota</taxon>
        <taxon>Alphaproteobacteria</taxon>
        <taxon>Hyphomicrobiales</taxon>
        <taxon>Nitrobacteraceae</taxon>
        <taxon>Nitrobacter</taxon>
    </lineage>
</organism>
<evidence type="ECO:0000259" key="1">
    <source>
        <dbReference type="Pfam" id="PF16242"/>
    </source>
</evidence>
<dbReference type="InterPro" id="IPR012349">
    <property type="entry name" value="Split_barrel_FMN-bd"/>
</dbReference>
<comment type="caution">
    <text evidence="2">The sequence shown here is derived from an EMBL/GenBank/DDBJ whole genome shotgun (WGS) entry which is preliminary data.</text>
</comment>
<feature type="domain" description="General stress protein FMN-binding split barrel" evidence="1">
    <location>
        <begin position="6"/>
        <end position="152"/>
    </location>
</feature>
<dbReference type="Gene3D" id="2.30.110.10">
    <property type="entry name" value="Electron Transport, Fmn-binding Protein, Chain A"/>
    <property type="match status" value="1"/>
</dbReference>
<dbReference type="EMBL" id="BJNF01000004">
    <property type="protein sequence ID" value="GEC14410.1"/>
    <property type="molecule type" value="Genomic_DNA"/>
</dbReference>
<dbReference type="RefSeq" id="WP_141382017.1">
    <property type="nucleotide sequence ID" value="NZ_BJNF01000004.1"/>
</dbReference>
<dbReference type="AlphaFoldDB" id="A0A4Y3W8S4"/>
<reference evidence="2 3" key="1">
    <citation type="submission" date="2019-06" db="EMBL/GenBank/DDBJ databases">
        <title>Whole genome shotgun sequence of Nitrobacter winogradskyi NBRC 14297.</title>
        <authorList>
            <person name="Hosoyama A."/>
            <person name="Uohara A."/>
            <person name="Ohji S."/>
            <person name="Ichikawa N."/>
        </authorList>
    </citation>
    <scope>NUCLEOTIDE SEQUENCE [LARGE SCALE GENOMIC DNA]</scope>
    <source>
        <strain evidence="2 3">NBRC 14297</strain>
    </source>
</reference>
<name>A0A4Y3W8S4_NITWI</name>
<evidence type="ECO:0000313" key="2">
    <source>
        <dbReference type="EMBL" id="GEC14410.1"/>
    </source>
</evidence>
<dbReference type="SUPFAM" id="SSF50475">
    <property type="entry name" value="FMN-binding split barrel"/>
    <property type="match status" value="1"/>
</dbReference>
<dbReference type="Pfam" id="PF16242">
    <property type="entry name" value="Pyrid_ox_like"/>
    <property type="match status" value="1"/>
</dbReference>